<dbReference type="GO" id="GO:0016491">
    <property type="term" value="F:oxidoreductase activity"/>
    <property type="evidence" value="ECO:0007669"/>
    <property type="project" value="UniProtKB-KW"/>
</dbReference>
<evidence type="ECO:0000313" key="4">
    <source>
        <dbReference type="Proteomes" id="UP000186955"/>
    </source>
</evidence>
<dbReference type="CDD" id="cd05233">
    <property type="entry name" value="SDR_c"/>
    <property type="match status" value="1"/>
</dbReference>
<dbReference type="SUPFAM" id="SSF51735">
    <property type="entry name" value="NAD(P)-binding Rossmann-fold domains"/>
    <property type="match status" value="1"/>
</dbReference>
<dbReference type="Gene3D" id="3.40.50.720">
    <property type="entry name" value="NAD(P)-binding Rossmann-like Domain"/>
    <property type="match status" value="1"/>
</dbReference>
<dbReference type="InterPro" id="IPR036291">
    <property type="entry name" value="NAD(P)-bd_dom_sf"/>
</dbReference>
<comment type="caution">
    <text evidence="3">The sequence shown here is derived from an EMBL/GenBank/DDBJ whole genome shotgun (WGS) entry which is preliminary data.</text>
</comment>
<comment type="similarity">
    <text evidence="1">Belongs to the short-chain dehydrogenases/reductases (SDR) family.</text>
</comment>
<evidence type="ECO:0000256" key="1">
    <source>
        <dbReference type="ARBA" id="ARBA00006484"/>
    </source>
</evidence>
<dbReference type="STRING" id="1316194.A0A1Q5UBQ8"/>
<organism evidence="3 4">
    <name type="scientific">Penicillium subrubescens</name>
    <dbReference type="NCBI Taxonomy" id="1316194"/>
    <lineage>
        <taxon>Eukaryota</taxon>
        <taxon>Fungi</taxon>
        <taxon>Dikarya</taxon>
        <taxon>Ascomycota</taxon>
        <taxon>Pezizomycotina</taxon>
        <taxon>Eurotiomycetes</taxon>
        <taxon>Eurotiomycetidae</taxon>
        <taxon>Eurotiales</taxon>
        <taxon>Aspergillaceae</taxon>
        <taxon>Penicillium</taxon>
    </lineage>
</organism>
<evidence type="ECO:0000256" key="2">
    <source>
        <dbReference type="ARBA" id="ARBA00023002"/>
    </source>
</evidence>
<dbReference type="AlphaFoldDB" id="A0A1Q5UBQ8"/>
<sequence>MAASFTTHKTVYPSISASAPELSQSGRTVLITGGSKGIGFAIARAFAQAGALRVIVVARNSGELLAVEKRIREAVSFQGQVLPITCNLDDIGAVQSMWDGLHAQQINVDVLVLNAATSGTEGRMLQESEQRWKQTWGLFEMNVRANLVCADRLINQSIEGKPPSPRAILNVSSCFLHDSSDTVGHGAYASTKTALACLLQHLAAEIPREEVQILSFHPGFVYTEGLHEICGPDDYDWDSDKLPGNFAVWAASAQAKFLHGRFVWASWDVKEVADSMTDILDRDRDYWKLGVKGL</sequence>
<proteinExistence type="inferred from homology"/>
<dbReference type="PANTHER" id="PTHR42901">
    <property type="entry name" value="ALCOHOL DEHYDROGENASE"/>
    <property type="match status" value="1"/>
</dbReference>
<dbReference type="PANTHER" id="PTHR42901:SF1">
    <property type="entry name" value="ALCOHOL DEHYDROGENASE"/>
    <property type="match status" value="1"/>
</dbReference>
<name>A0A1Q5UBQ8_9EURO</name>
<gene>
    <name evidence="3" type="ORF">PENSUB_4730</name>
</gene>
<accession>A0A1Q5UBQ8</accession>
<dbReference type="InterPro" id="IPR002347">
    <property type="entry name" value="SDR_fam"/>
</dbReference>
<keyword evidence="4" id="KW-1185">Reference proteome</keyword>
<keyword evidence="2" id="KW-0560">Oxidoreductase</keyword>
<dbReference type="EMBL" id="MNBE01000437">
    <property type="protein sequence ID" value="OKP09899.1"/>
    <property type="molecule type" value="Genomic_DNA"/>
</dbReference>
<reference evidence="3 4" key="1">
    <citation type="submission" date="2016-10" db="EMBL/GenBank/DDBJ databases">
        <title>Genome sequence of the ascomycete fungus Penicillium subrubescens.</title>
        <authorList>
            <person name="De Vries R.P."/>
            <person name="Peng M."/>
            <person name="Dilokpimol A."/>
            <person name="Hilden K."/>
            <person name="Makela M.R."/>
            <person name="Grigoriev I."/>
            <person name="Riley R."/>
            <person name="Granchi Z."/>
        </authorList>
    </citation>
    <scope>NUCLEOTIDE SEQUENCE [LARGE SCALE GENOMIC DNA]</scope>
    <source>
        <strain evidence="3 4">CBS 132785</strain>
    </source>
</reference>
<dbReference type="Pfam" id="PF00106">
    <property type="entry name" value="adh_short"/>
    <property type="match status" value="1"/>
</dbReference>
<dbReference type="Proteomes" id="UP000186955">
    <property type="component" value="Unassembled WGS sequence"/>
</dbReference>
<dbReference type="PRINTS" id="PR00081">
    <property type="entry name" value="GDHRDH"/>
</dbReference>
<evidence type="ECO:0000313" key="3">
    <source>
        <dbReference type="EMBL" id="OKP09899.1"/>
    </source>
</evidence>
<protein>
    <submittedName>
        <fullName evidence="3">Dehydrogenase/reductase SDR family member 11</fullName>
    </submittedName>
</protein>